<feature type="signal peptide" evidence="1">
    <location>
        <begin position="1"/>
        <end position="25"/>
    </location>
</feature>
<dbReference type="PROSITE" id="PS51257">
    <property type="entry name" value="PROKAR_LIPOPROTEIN"/>
    <property type="match status" value="1"/>
</dbReference>
<dbReference type="Gene3D" id="3.40.190.10">
    <property type="entry name" value="Periplasmic binding protein-like II"/>
    <property type="match status" value="2"/>
</dbReference>
<keyword evidence="3" id="KW-1185">Reference proteome</keyword>
<evidence type="ECO:0000313" key="2">
    <source>
        <dbReference type="EMBL" id="CUH92156.1"/>
    </source>
</evidence>
<evidence type="ECO:0000256" key="1">
    <source>
        <dbReference type="SAM" id="SignalP"/>
    </source>
</evidence>
<dbReference type="PANTHER" id="PTHR43649:SF12">
    <property type="entry name" value="DIACETYLCHITOBIOSE BINDING PROTEIN DASA"/>
    <property type="match status" value="1"/>
</dbReference>
<organism evidence="2 3">
    <name type="scientific">Herbinix luporum</name>
    <dbReference type="NCBI Taxonomy" id="1679721"/>
    <lineage>
        <taxon>Bacteria</taxon>
        <taxon>Bacillati</taxon>
        <taxon>Bacillota</taxon>
        <taxon>Clostridia</taxon>
        <taxon>Lachnospirales</taxon>
        <taxon>Lachnospiraceae</taxon>
        <taxon>Herbinix</taxon>
    </lineage>
</organism>
<dbReference type="Proteomes" id="UP000196053">
    <property type="component" value="Chromosome I"/>
</dbReference>
<dbReference type="AlphaFoldDB" id="A0A0K8J3H4"/>
<dbReference type="InterPro" id="IPR050490">
    <property type="entry name" value="Bact_solute-bd_prot1"/>
</dbReference>
<gene>
    <name evidence="2" type="ORF">SD1D_0605</name>
</gene>
<dbReference type="KEGG" id="hsd:SD1D_0605"/>
<protein>
    <submittedName>
        <fullName evidence="2">Putative secreted protein</fullName>
    </submittedName>
</protein>
<dbReference type="PANTHER" id="PTHR43649">
    <property type="entry name" value="ARABINOSE-BINDING PROTEIN-RELATED"/>
    <property type="match status" value="1"/>
</dbReference>
<accession>A0A0K8J3H4</accession>
<dbReference type="RefSeq" id="WP_058257550.1">
    <property type="nucleotide sequence ID" value="NZ_JANWKB010000067.1"/>
</dbReference>
<dbReference type="OrthoDB" id="9787283at2"/>
<evidence type="ECO:0000313" key="3">
    <source>
        <dbReference type="Proteomes" id="UP000196053"/>
    </source>
</evidence>
<proteinExistence type="predicted"/>
<reference evidence="3" key="1">
    <citation type="submission" date="2015-09" db="EMBL/GenBank/DDBJ databases">
        <authorList>
            <person name="Wibberg D."/>
        </authorList>
    </citation>
    <scope>NUCLEOTIDE SEQUENCE [LARGE SCALE GENOMIC DNA]</scope>
    <source>
        <strain evidence="3">SD1D</strain>
    </source>
</reference>
<name>A0A0K8J3H4_9FIRM</name>
<sequence>MVKKISIMILTILILCMFIACQSKEDDIPNQVDEGTPAWQRLAQEPITFDWYINYSWYTTPWGQNAVSKAITAETGVSIKFIVPTGNESQKLDAMIASDILPDFITLGWWEEQAQTMINKDMVYALNILADQYDPYFYQVTNEQVINWYTKEDGNIYAYPNSAYTPEDFKSGINIGSNQNFLVRKDIYEAIGSPDMTTIEGFKNAVIEAHKMFPYVNGEPLIPIGSDEFYDEGCNSFDKYLQNFLAVPFEIDGKYNHRYIDEDYLNWLKMFRELNEMGYLSKEIFVDKRVQLEEKLAKGRYFCLLYQGSDIQASQKILNAKNPESIYIAVDGPKNSKGDDPTLPSAGINGWTLTFISKNCKDPERAIAFLSYLISEEGQKKVFLGVEGVTYDYVDGKYVIKPHVLELLNTNRYEYDRLYGADDAYWMLQNNVMQDQWLEIRDPLTHSLWEWTKPYTVYTSQYDIVFEADSSFAQIDKKIKLEWGKTLPLLLLAKSEEEFDEIFKNYKDKIYALGFEQLMEEYTRLMQDSKRKLGLE</sequence>
<dbReference type="EMBL" id="LN879430">
    <property type="protein sequence ID" value="CUH92156.1"/>
    <property type="molecule type" value="Genomic_DNA"/>
</dbReference>
<dbReference type="SUPFAM" id="SSF53850">
    <property type="entry name" value="Periplasmic binding protein-like II"/>
    <property type="match status" value="1"/>
</dbReference>
<keyword evidence="1" id="KW-0732">Signal</keyword>
<feature type="chain" id="PRO_5005509379" evidence="1">
    <location>
        <begin position="26"/>
        <end position="536"/>
    </location>
</feature>